<accession>A0A0B7A7F0</accession>
<protein>
    <submittedName>
        <fullName evidence="1">Uncharacterized protein</fullName>
    </submittedName>
</protein>
<dbReference type="EMBL" id="HACG01029858">
    <property type="protein sequence ID" value="CEK76723.1"/>
    <property type="molecule type" value="Transcribed_RNA"/>
</dbReference>
<name>A0A0B7A7F0_9EUPU</name>
<organism evidence="1">
    <name type="scientific">Arion vulgaris</name>
    <dbReference type="NCBI Taxonomy" id="1028688"/>
    <lineage>
        <taxon>Eukaryota</taxon>
        <taxon>Metazoa</taxon>
        <taxon>Spiralia</taxon>
        <taxon>Lophotrochozoa</taxon>
        <taxon>Mollusca</taxon>
        <taxon>Gastropoda</taxon>
        <taxon>Heterobranchia</taxon>
        <taxon>Euthyneura</taxon>
        <taxon>Panpulmonata</taxon>
        <taxon>Eupulmonata</taxon>
        <taxon>Stylommatophora</taxon>
        <taxon>Helicina</taxon>
        <taxon>Arionoidea</taxon>
        <taxon>Arionidae</taxon>
        <taxon>Arion</taxon>
    </lineage>
</organism>
<dbReference type="AlphaFoldDB" id="A0A0B7A7F0"/>
<reference evidence="1" key="1">
    <citation type="submission" date="2014-12" db="EMBL/GenBank/DDBJ databases">
        <title>Insight into the proteome of Arion vulgaris.</title>
        <authorList>
            <person name="Aradska J."/>
            <person name="Bulat T."/>
            <person name="Smidak R."/>
            <person name="Sarate P."/>
            <person name="Gangsoo J."/>
            <person name="Sialana F."/>
            <person name="Bilban M."/>
            <person name="Lubec G."/>
        </authorList>
    </citation>
    <scope>NUCLEOTIDE SEQUENCE</scope>
    <source>
        <tissue evidence="1">Skin</tissue>
    </source>
</reference>
<evidence type="ECO:0000313" key="1">
    <source>
        <dbReference type="EMBL" id="CEK76723.1"/>
    </source>
</evidence>
<gene>
    <name evidence="1" type="primary">ORF101217</name>
</gene>
<sequence length="84" mass="9721">MKNNEKHNEKEKKTSTTDIFCELTYESILSAEISTLFSFQLKKYNECNDLNYRGNTNNKHVLAFTQIDYDKNSLGSGSAYLNRV</sequence>
<proteinExistence type="predicted"/>